<accession>A0A4Y2LYA1</accession>
<reference evidence="2 3" key="1">
    <citation type="journal article" date="2019" name="Sci. Rep.">
        <title>Orb-weaving spider Araneus ventricosus genome elucidates the spidroin gene catalogue.</title>
        <authorList>
            <person name="Kono N."/>
            <person name="Nakamura H."/>
            <person name="Ohtoshi R."/>
            <person name="Moran D.A.P."/>
            <person name="Shinohara A."/>
            <person name="Yoshida Y."/>
            <person name="Fujiwara M."/>
            <person name="Mori M."/>
            <person name="Tomita M."/>
            <person name="Arakawa K."/>
        </authorList>
    </citation>
    <scope>NUCLEOTIDE SEQUENCE [LARGE SCALE GENOMIC DNA]</scope>
</reference>
<evidence type="ECO:0000313" key="2">
    <source>
        <dbReference type="EMBL" id="GBN19805.1"/>
    </source>
</evidence>
<gene>
    <name evidence="2" type="ORF">AVEN_252114_1</name>
</gene>
<dbReference type="Proteomes" id="UP000499080">
    <property type="component" value="Unassembled WGS sequence"/>
</dbReference>
<proteinExistence type="predicted"/>
<dbReference type="AlphaFoldDB" id="A0A4Y2LYA1"/>
<comment type="caution">
    <text evidence="2">The sequence shown here is derived from an EMBL/GenBank/DDBJ whole genome shotgun (WGS) entry which is preliminary data.</text>
</comment>
<feature type="compositionally biased region" description="Polar residues" evidence="1">
    <location>
        <begin position="1"/>
        <end position="17"/>
    </location>
</feature>
<sequence>MHEKTVSGSKINSNSRCNRSRDWGQGGQISRCQNISLFKADFKREGGEKKDAMVRGHLALLQRWIRSCVYTRRIIGRNGRSHDLKNMSPLVDDFRSRNAYAQKGRNNGQWEVVVQPQLSHSIVPQVYACIFSQFQTSDGGQNW</sequence>
<protein>
    <submittedName>
        <fullName evidence="2">Uncharacterized protein</fullName>
    </submittedName>
</protein>
<evidence type="ECO:0000256" key="1">
    <source>
        <dbReference type="SAM" id="MobiDB-lite"/>
    </source>
</evidence>
<evidence type="ECO:0000313" key="3">
    <source>
        <dbReference type="Proteomes" id="UP000499080"/>
    </source>
</evidence>
<keyword evidence="3" id="KW-1185">Reference proteome</keyword>
<organism evidence="2 3">
    <name type="scientific">Araneus ventricosus</name>
    <name type="common">Orbweaver spider</name>
    <name type="synonym">Epeira ventricosa</name>
    <dbReference type="NCBI Taxonomy" id="182803"/>
    <lineage>
        <taxon>Eukaryota</taxon>
        <taxon>Metazoa</taxon>
        <taxon>Ecdysozoa</taxon>
        <taxon>Arthropoda</taxon>
        <taxon>Chelicerata</taxon>
        <taxon>Arachnida</taxon>
        <taxon>Araneae</taxon>
        <taxon>Araneomorphae</taxon>
        <taxon>Entelegynae</taxon>
        <taxon>Araneoidea</taxon>
        <taxon>Araneidae</taxon>
        <taxon>Araneus</taxon>
    </lineage>
</organism>
<name>A0A4Y2LYA1_ARAVE</name>
<dbReference type="EMBL" id="BGPR01120838">
    <property type="protein sequence ID" value="GBN19805.1"/>
    <property type="molecule type" value="Genomic_DNA"/>
</dbReference>
<feature type="region of interest" description="Disordered" evidence="1">
    <location>
        <begin position="1"/>
        <end position="26"/>
    </location>
</feature>